<dbReference type="SUPFAM" id="SSF53850">
    <property type="entry name" value="Periplasmic binding protein-like II"/>
    <property type="match status" value="1"/>
</dbReference>
<gene>
    <name evidence="4" type="ORF">SAMN02745910_04940</name>
</gene>
<dbReference type="InterPro" id="IPR006059">
    <property type="entry name" value="SBP"/>
</dbReference>
<evidence type="ECO:0000313" key="5">
    <source>
        <dbReference type="Proteomes" id="UP000182762"/>
    </source>
</evidence>
<evidence type="ECO:0000256" key="3">
    <source>
        <dbReference type="ARBA" id="ARBA00022729"/>
    </source>
</evidence>
<evidence type="ECO:0000256" key="1">
    <source>
        <dbReference type="ARBA" id="ARBA00008520"/>
    </source>
</evidence>
<organism evidence="4 5">
    <name type="scientific">Priestia endophytica DSM 13796</name>
    <dbReference type="NCBI Taxonomy" id="1121089"/>
    <lineage>
        <taxon>Bacteria</taxon>
        <taxon>Bacillati</taxon>
        <taxon>Bacillota</taxon>
        <taxon>Bacilli</taxon>
        <taxon>Bacillales</taxon>
        <taxon>Bacillaceae</taxon>
        <taxon>Priestia</taxon>
    </lineage>
</organism>
<dbReference type="PROSITE" id="PS51257">
    <property type="entry name" value="PROKAR_LIPOPROTEIN"/>
    <property type="match status" value="1"/>
</dbReference>
<evidence type="ECO:0000313" key="4">
    <source>
        <dbReference type="EMBL" id="SFQ88056.1"/>
    </source>
</evidence>
<sequence length="424" mass="47796">MKKELLNICLIGTLSLSLYGCQQKVKKETQEVKQDEITLSIRNPKVEIAAPFEEMVQAFEKEHPHINIEVHTVGGAIDDLSDLKAELAAGKGPDIFTNQGGKSAELWHDYLEDLSGEPWVPQALPKTLASIKSGEKVYGMPMNIEGYGFIYNKDLFAKAGIQQLPTTLNELETTAERLKKAGITPFALGYYEKWQLGDHLMNIAFLQQKDPNAYITQLNNGSKTITNNQKFKDLTHLLDVTLKYGNSDPLETDYTMEMDIFSKGEAAIALQGNWIQPLIDQRSPNLNVGIMPIPLSNNHGEQSLIVNTPNYWVINKQTTPKKKQAAKKFLDWMVSSKEGQEFMTKQFRFIPAFKNIPSNQSGPLATETLRYYKEGRTVSASTLYFPVGVREQFGAATQQYVAKRLTQTQLLKRYQYAWESAQGE</sequence>
<comment type="caution">
    <text evidence="4">The sequence shown here is derived from an EMBL/GenBank/DDBJ whole genome shotgun (WGS) entry which is preliminary data.</text>
</comment>
<dbReference type="GeneID" id="93713452"/>
<keyword evidence="2" id="KW-0813">Transport</keyword>
<dbReference type="RefSeq" id="WP_061802670.1">
    <property type="nucleotide sequence ID" value="NZ_FOXX01000024.1"/>
</dbReference>
<proteinExistence type="inferred from homology"/>
<keyword evidence="3" id="KW-0732">Signal</keyword>
<dbReference type="Proteomes" id="UP000182762">
    <property type="component" value="Unassembled WGS sequence"/>
</dbReference>
<dbReference type="PANTHER" id="PTHR30061:SF50">
    <property type="entry name" value="MALTOSE_MALTODEXTRIN-BINDING PERIPLASMIC PROTEIN"/>
    <property type="match status" value="1"/>
</dbReference>
<dbReference type="Gene3D" id="3.40.190.10">
    <property type="entry name" value="Periplasmic binding protein-like II"/>
    <property type="match status" value="2"/>
</dbReference>
<name>A0A1I6C4E0_9BACI</name>
<dbReference type="EMBL" id="FOXX01000024">
    <property type="protein sequence ID" value="SFQ88056.1"/>
    <property type="molecule type" value="Genomic_DNA"/>
</dbReference>
<dbReference type="InterPro" id="IPR006061">
    <property type="entry name" value="SBP_1_CS"/>
</dbReference>
<keyword evidence="5" id="KW-1185">Reference proteome</keyword>
<reference evidence="4 5" key="1">
    <citation type="submission" date="2016-10" db="EMBL/GenBank/DDBJ databases">
        <authorList>
            <person name="Varghese N."/>
            <person name="Submissions S."/>
        </authorList>
    </citation>
    <scope>NUCLEOTIDE SEQUENCE [LARGE SCALE GENOMIC DNA]</scope>
    <source>
        <strain evidence="4 5">DSM 13796</strain>
    </source>
</reference>
<evidence type="ECO:0000256" key="2">
    <source>
        <dbReference type="ARBA" id="ARBA00022448"/>
    </source>
</evidence>
<dbReference type="PROSITE" id="PS01037">
    <property type="entry name" value="SBP_BACTERIAL_1"/>
    <property type="match status" value="1"/>
</dbReference>
<protein>
    <submittedName>
        <fullName evidence="4">Raffinose/stachyose/melibiose transport system substrate-binding protein</fullName>
    </submittedName>
</protein>
<dbReference type="Pfam" id="PF01547">
    <property type="entry name" value="SBP_bac_1"/>
    <property type="match status" value="1"/>
</dbReference>
<comment type="similarity">
    <text evidence="1">Belongs to the bacterial solute-binding protein 1 family.</text>
</comment>
<accession>A0A1I6C4E0</accession>
<dbReference type="PANTHER" id="PTHR30061">
    <property type="entry name" value="MALTOSE-BINDING PERIPLASMIC PROTEIN"/>
    <property type="match status" value="1"/>
</dbReference>